<accession>A0A6P4ZUZ8</accession>
<dbReference type="FunFam" id="2.70.170.10:FF:000028">
    <property type="entry name" value="AcetylCholine Receptor"/>
    <property type="match status" value="1"/>
</dbReference>
<name>A0A6P4ZUZ8_BRABE</name>
<dbReference type="GO" id="GO:0005230">
    <property type="term" value="F:extracellular ligand-gated monoatomic ion channel activity"/>
    <property type="evidence" value="ECO:0007669"/>
    <property type="project" value="InterPro"/>
</dbReference>
<gene>
    <name evidence="3" type="primary">LOC109485776</name>
</gene>
<evidence type="ECO:0000313" key="2">
    <source>
        <dbReference type="Proteomes" id="UP000515135"/>
    </source>
</evidence>
<evidence type="ECO:0000313" key="3">
    <source>
        <dbReference type="RefSeq" id="XP_019645020.1"/>
    </source>
</evidence>
<dbReference type="InterPro" id="IPR006201">
    <property type="entry name" value="Neur_channel"/>
</dbReference>
<sequence>MRKPRPEKPSRGMLAGWSLASATRLRSDLLVSYDKTVIPQYMADEPVEVQLAMSAQKILNLDLSTDTLQIHTWLTMTWTDVRLKWDPEDYGVSSVRLPVKELWTPDITNYGSVDQDSTYVPIMGNAVISSDGQVHYVTPWTLRTSCVVLPPGEEKWNCTVKLGSWVYDGYSMDVKNTADTMDTSSFQMDRRWEVVSAEAHRHVAVYLCCPEPYIDVSYALVLQRRMPTSSPSLQH</sequence>
<dbReference type="GO" id="GO:0016020">
    <property type="term" value="C:membrane"/>
    <property type="evidence" value="ECO:0007669"/>
    <property type="project" value="InterPro"/>
</dbReference>
<dbReference type="Pfam" id="PF02931">
    <property type="entry name" value="Neur_chan_LBD"/>
    <property type="match status" value="1"/>
</dbReference>
<dbReference type="AlphaFoldDB" id="A0A6P4ZUZ8"/>
<dbReference type="OrthoDB" id="410315at2759"/>
<dbReference type="Proteomes" id="UP000515135">
    <property type="component" value="Unplaced"/>
</dbReference>
<dbReference type="KEGG" id="bbel:109485776"/>
<dbReference type="InterPro" id="IPR036734">
    <property type="entry name" value="Neur_chan_lig-bd_sf"/>
</dbReference>
<dbReference type="GeneID" id="109485776"/>
<dbReference type="Gene3D" id="2.70.170.10">
    <property type="entry name" value="Neurotransmitter-gated ion-channel ligand-binding domain"/>
    <property type="match status" value="1"/>
</dbReference>
<dbReference type="GO" id="GO:0004888">
    <property type="term" value="F:transmembrane signaling receptor activity"/>
    <property type="evidence" value="ECO:0007669"/>
    <property type="project" value="InterPro"/>
</dbReference>
<dbReference type="RefSeq" id="XP_019645020.1">
    <property type="nucleotide sequence ID" value="XM_019789461.1"/>
</dbReference>
<reference evidence="3" key="1">
    <citation type="submission" date="2025-08" db="UniProtKB">
        <authorList>
            <consortium name="RefSeq"/>
        </authorList>
    </citation>
    <scope>IDENTIFICATION</scope>
    <source>
        <tissue evidence="3">Gonad</tissue>
    </source>
</reference>
<keyword evidence="2" id="KW-1185">Reference proteome</keyword>
<organism evidence="2 3">
    <name type="scientific">Branchiostoma belcheri</name>
    <name type="common">Amphioxus</name>
    <dbReference type="NCBI Taxonomy" id="7741"/>
    <lineage>
        <taxon>Eukaryota</taxon>
        <taxon>Metazoa</taxon>
        <taxon>Chordata</taxon>
        <taxon>Cephalochordata</taxon>
        <taxon>Leptocardii</taxon>
        <taxon>Amphioxiformes</taxon>
        <taxon>Branchiostomatidae</taxon>
        <taxon>Branchiostoma</taxon>
    </lineage>
</organism>
<dbReference type="InterPro" id="IPR006202">
    <property type="entry name" value="Neur_chan_lig-bd"/>
</dbReference>
<protein>
    <submittedName>
        <fullName evidence="3">Acetylcholine receptor subunit alpha-type acr-16-like</fullName>
    </submittedName>
</protein>
<evidence type="ECO:0000259" key="1">
    <source>
        <dbReference type="Pfam" id="PF02931"/>
    </source>
</evidence>
<proteinExistence type="predicted"/>
<feature type="domain" description="Neurotransmitter-gated ion-channel ligand-binding" evidence="1">
    <location>
        <begin position="23"/>
        <end position="226"/>
    </location>
</feature>
<dbReference type="PANTHER" id="PTHR18945">
    <property type="entry name" value="NEUROTRANSMITTER GATED ION CHANNEL"/>
    <property type="match status" value="1"/>
</dbReference>
<dbReference type="SUPFAM" id="SSF63712">
    <property type="entry name" value="Nicotinic receptor ligand binding domain-like"/>
    <property type="match status" value="1"/>
</dbReference>